<evidence type="ECO:0000313" key="2">
    <source>
        <dbReference type="Proteomes" id="UP000323505"/>
    </source>
</evidence>
<proteinExistence type="predicted"/>
<dbReference type="RefSeq" id="WP_148757611.1">
    <property type="nucleotide sequence ID" value="NZ_VSRQ01000001.1"/>
</dbReference>
<sequence>MEEELEKAIREDSRELVISWLTNWRWQAGQVRGFLTTLSQVEGNASGDDEVFLTALQTSVATAAQAKALLIEDSEDSLPAITKSARESIAEVTNELGMLAAVHGIHIGE</sequence>
<name>A0A5D3FXY5_9ACTN</name>
<dbReference type="Proteomes" id="UP000323505">
    <property type="component" value="Unassembled WGS sequence"/>
</dbReference>
<reference evidence="1 2" key="1">
    <citation type="submission" date="2019-08" db="EMBL/GenBank/DDBJ databases">
        <title>Actinomadura sp. nov. CYP1-5 isolated from mountain soil.</title>
        <authorList>
            <person name="Songsumanus A."/>
            <person name="Kuncharoen N."/>
            <person name="Kudo T."/>
            <person name="Yuki M."/>
            <person name="Igarashi Y."/>
            <person name="Tanasupawat S."/>
        </authorList>
    </citation>
    <scope>NUCLEOTIDE SEQUENCE [LARGE SCALE GENOMIC DNA]</scope>
    <source>
        <strain evidence="1 2">CYP1-5</strain>
    </source>
</reference>
<dbReference type="EMBL" id="VSRQ01000001">
    <property type="protein sequence ID" value="TYK53024.1"/>
    <property type="molecule type" value="Genomic_DNA"/>
</dbReference>
<evidence type="ECO:0000313" key="1">
    <source>
        <dbReference type="EMBL" id="TYK53024.1"/>
    </source>
</evidence>
<organism evidence="1 2">
    <name type="scientific">Actinomadura decatromicini</name>
    <dbReference type="NCBI Taxonomy" id="2604572"/>
    <lineage>
        <taxon>Bacteria</taxon>
        <taxon>Bacillati</taxon>
        <taxon>Actinomycetota</taxon>
        <taxon>Actinomycetes</taxon>
        <taxon>Streptosporangiales</taxon>
        <taxon>Thermomonosporaceae</taxon>
        <taxon>Actinomadura</taxon>
    </lineage>
</organism>
<gene>
    <name evidence="1" type="ORF">FXF68_04615</name>
</gene>
<protein>
    <submittedName>
        <fullName evidence="1">Uncharacterized protein</fullName>
    </submittedName>
</protein>
<accession>A0A5D3FXY5</accession>
<dbReference type="AlphaFoldDB" id="A0A5D3FXY5"/>
<keyword evidence="2" id="KW-1185">Reference proteome</keyword>
<comment type="caution">
    <text evidence="1">The sequence shown here is derived from an EMBL/GenBank/DDBJ whole genome shotgun (WGS) entry which is preliminary data.</text>
</comment>